<dbReference type="PANTHER" id="PTHR10357:SF219">
    <property type="entry name" value="MALTOSE ALPHA-D-GLUCOSYLTRANSFERASE"/>
    <property type="match status" value="1"/>
</dbReference>
<comment type="similarity">
    <text evidence="2">Belongs to the glycosyl hydrolase 13 family. TreS subfamily.</text>
</comment>
<dbReference type="SUPFAM" id="SSF51445">
    <property type="entry name" value="(Trans)glycosidases"/>
    <property type="match status" value="1"/>
</dbReference>
<keyword evidence="4" id="KW-0479">Metal-binding</keyword>
<dbReference type="AlphaFoldDB" id="A0A6J6BWT3"/>
<evidence type="ECO:0000313" key="10">
    <source>
        <dbReference type="EMBL" id="CAB4743175.1"/>
    </source>
</evidence>
<name>A0A6J6BWT3_9ZZZZ</name>
<dbReference type="InterPro" id="IPR032091">
    <property type="entry name" value="Malt_amylase-like_C"/>
</dbReference>
<keyword evidence="5" id="KW-0106">Calcium</keyword>
<dbReference type="GO" id="GO:0046872">
    <property type="term" value="F:metal ion binding"/>
    <property type="evidence" value="ECO:0007669"/>
    <property type="project" value="UniProtKB-KW"/>
</dbReference>
<dbReference type="SMART" id="SM00642">
    <property type="entry name" value="Aamy"/>
    <property type="match status" value="1"/>
</dbReference>
<evidence type="ECO:0000256" key="7">
    <source>
        <dbReference type="ARBA" id="ARBA00031378"/>
    </source>
</evidence>
<dbReference type="FunFam" id="3.20.20.80:FF:000055">
    <property type="entry name" value="Trehalose synthase"/>
    <property type="match status" value="1"/>
</dbReference>
<gene>
    <name evidence="9" type="ORF">UFOPK1358_01172</name>
    <name evidence="10" type="ORF">UFOPK2766_01176</name>
</gene>
<proteinExistence type="inferred from homology"/>
<dbReference type="InterPro" id="IPR012810">
    <property type="entry name" value="TreS/a-amylase_N"/>
</dbReference>
<evidence type="ECO:0000256" key="4">
    <source>
        <dbReference type="ARBA" id="ARBA00022723"/>
    </source>
</evidence>
<keyword evidence="6" id="KW-0413">Isomerase</keyword>
<dbReference type="Pfam" id="PF16657">
    <property type="entry name" value="Malt_amylase_C"/>
    <property type="match status" value="1"/>
</dbReference>
<accession>A0A6J6BWT3</accession>
<dbReference type="PANTHER" id="PTHR10357">
    <property type="entry name" value="ALPHA-AMYLASE FAMILY MEMBER"/>
    <property type="match status" value="1"/>
</dbReference>
<comment type="catalytic activity">
    <reaction evidence="1">
        <text>D-maltose = alpha,alpha-trehalose</text>
        <dbReference type="Rhea" id="RHEA:15145"/>
        <dbReference type="ChEBI" id="CHEBI:16551"/>
        <dbReference type="ChEBI" id="CHEBI:17306"/>
        <dbReference type="EC" id="5.4.99.16"/>
    </reaction>
</comment>
<reference evidence="9" key="1">
    <citation type="submission" date="2020-05" db="EMBL/GenBank/DDBJ databases">
        <authorList>
            <person name="Chiriac C."/>
            <person name="Salcher M."/>
            <person name="Ghai R."/>
            <person name="Kavagutti S V."/>
        </authorList>
    </citation>
    <scope>NUCLEOTIDE SEQUENCE</scope>
</reference>
<evidence type="ECO:0000313" key="9">
    <source>
        <dbReference type="EMBL" id="CAB4543641.1"/>
    </source>
</evidence>
<dbReference type="CDD" id="cd11334">
    <property type="entry name" value="AmyAc_TreS"/>
    <property type="match status" value="1"/>
</dbReference>
<evidence type="ECO:0000259" key="8">
    <source>
        <dbReference type="SMART" id="SM00642"/>
    </source>
</evidence>
<dbReference type="NCBIfam" id="TIGR02456">
    <property type="entry name" value="treS_nterm"/>
    <property type="match status" value="1"/>
</dbReference>
<dbReference type="InterPro" id="IPR017853">
    <property type="entry name" value="GH"/>
</dbReference>
<sequence length="561" mass="64993">MIQPPTSGSILSSNSQWYRSSIFYEVHVRGFFDGSNDGNGDLRGLTSKLDYLEWLGIDCLWLLPFYESPLKDGGYDISDFLTVHPDFGTTDDAAHLIEEAHRRGIRVVADMVMNHTSDQHPWFLESRQDSTNPKADWYVWGDDDQRWADARVIFVDTEPSNWTFDHQRQQYYWHRFFHHQPDLNYRNPEVQDAMIEVICHWLGLGLDGFRLDAVPYLFEADGTNGENLPETHEYLRRVRREIDARYPGKVLLAEANQWPEDVVEYFGDGDECHMCFHFPLMPRMFMSLRREERTPITEILERTPEIPDGCQWGIFLRNHDELTLEMVTDEERDYMWAEYAKDPRMRRNVGISRRLFPLVENDRRQAELLHALLLSLPGTPILYYGDEIGMGDNIYLGDRDGVRTPMQWSPDRNGGFSTADFAQLYLPPLMDPVYGFQSVNVEAERRNSGSFLNWFRRMLHVRRQHPLFGLGGFEVLEVSTPAVFAYLRTPSADDEHANPVLCVNNFSGAAQPAELYLSHLAGRVPVELLGQVAFPAIGDLPYFVTLPPYEYLWFELTEPTG</sequence>
<dbReference type="EC" id="5.4.99.16" evidence="3"/>
<organism evidence="9">
    <name type="scientific">freshwater metagenome</name>
    <dbReference type="NCBI Taxonomy" id="449393"/>
    <lineage>
        <taxon>unclassified sequences</taxon>
        <taxon>metagenomes</taxon>
        <taxon>ecological metagenomes</taxon>
    </lineage>
</organism>
<evidence type="ECO:0000256" key="2">
    <source>
        <dbReference type="ARBA" id="ARBA00005496"/>
    </source>
</evidence>
<dbReference type="Pfam" id="PF00128">
    <property type="entry name" value="Alpha-amylase"/>
    <property type="match status" value="2"/>
</dbReference>
<dbReference type="Gene3D" id="2.60.40.1180">
    <property type="entry name" value="Golgi alpha-mannosidase II"/>
    <property type="match status" value="1"/>
</dbReference>
<dbReference type="Gene3D" id="3.20.20.80">
    <property type="entry name" value="Glycosidases"/>
    <property type="match status" value="1"/>
</dbReference>
<evidence type="ECO:0000256" key="5">
    <source>
        <dbReference type="ARBA" id="ARBA00022837"/>
    </source>
</evidence>
<dbReference type="InterPro" id="IPR006047">
    <property type="entry name" value="GH13_cat_dom"/>
</dbReference>
<dbReference type="GO" id="GO:0047471">
    <property type="term" value="F:maltose alpha-D-glucosyltransferase activity"/>
    <property type="evidence" value="ECO:0007669"/>
    <property type="project" value="UniProtKB-EC"/>
</dbReference>
<dbReference type="EMBL" id="CAEZYU010000049">
    <property type="protein sequence ID" value="CAB4743175.1"/>
    <property type="molecule type" value="Genomic_DNA"/>
</dbReference>
<feature type="domain" description="Glycosyl hydrolase family 13 catalytic" evidence="8">
    <location>
        <begin position="25"/>
        <end position="423"/>
    </location>
</feature>
<dbReference type="EMBL" id="CAEZSF010000113">
    <property type="protein sequence ID" value="CAB4543641.1"/>
    <property type="molecule type" value="Genomic_DNA"/>
</dbReference>
<dbReference type="SUPFAM" id="SSF51011">
    <property type="entry name" value="Glycosyl hydrolase domain"/>
    <property type="match status" value="1"/>
</dbReference>
<dbReference type="InterPro" id="IPR013780">
    <property type="entry name" value="Glyco_hydro_b"/>
</dbReference>
<dbReference type="Gene3D" id="3.90.400.10">
    <property type="entry name" value="Oligo-1,6-glucosidase, Domain 2"/>
    <property type="match status" value="1"/>
</dbReference>
<evidence type="ECO:0000256" key="6">
    <source>
        <dbReference type="ARBA" id="ARBA00023235"/>
    </source>
</evidence>
<protein>
    <recommendedName>
        <fullName evidence="3">maltose alpha-D-glucosyltransferase</fullName>
        <ecNumber evidence="3">5.4.99.16</ecNumber>
    </recommendedName>
    <alternativeName>
        <fullName evidence="7">Maltose alpha-D-glucosyltransferase</fullName>
    </alternativeName>
</protein>
<dbReference type="InterPro" id="IPR045857">
    <property type="entry name" value="O16G_dom_2"/>
</dbReference>
<evidence type="ECO:0000256" key="3">
    <source>
        <dbReference type="ARBA" id="ARBA00012619"/>
    </source>
</evidence>
<evidence type="ECO:0000256" key="1">
    <source>
        <dbReference type="ARBA" id="ARBA00001595"/>
    </source>
</evidence>
<dbReference type="GO" id="GO:0005975">
    <property type="term" value="P:carbohydrate metabolic process"/>
    <property type="evidence" value="ECO:0007669"/>
    <property type="project" value="InterPro"/>
</dbReference>